<reference evidence="2 3" key="1">
    <citation type="submission" date="2015-07" db="EMBL/GenBank/DDBJ databases">
        <authorList>
            <person name="Kim K.M."/>
        </authorList>
    </citation>
    <scope>NUCLEOTIDE SEQUENCE [LARGE SCALE GENOMIC DNA]</scope>
    <source>
        <strain evidence="2 3">KCTC 12363</strain>
    </source>
</reference>
<proteinExistence type="predicted"/>
<organism evidence="2 3">
    <name type="scientific">Cyclobacterium amurskyense</name>
    <dbReference type="NCBI Taxonomy" id="320787"/>
    <lineage>
        <taxon>Bacteria</taxon>
        <taxon>Pseudomonadati</taxon>
        <taxon>Bacteroidota</taxon>
        <taxon>Cytophagia</taxon>
        <taxon>Cytophagales</taxon>
        <taxon>Cyclobacteriaceae</taxon>
        <taxon>Cyclobacterium</taxon>
    </lineage>
</organism>
<keyword evidence="2" id="KW-0808">Transferase</keyword>
<keyword evidence="3" id="KW-1185">Reference proteome</keyword>
<dbReference type="InterPro" id="IPR000182">
    <property type="entry name" value="GNAT_dom"/>
</dbReference>
<dbReference type="PROSITE" id="PS51186">
    <property type="entry name" value="GNAT"/>
    <property type="match status" value="1"/>
</dbReference>
<evidence type="ECO:0000313" key="3">
    <source>
        <dbReference type="Proteomes" id="UP000036520"/>
    </source>
</evidence>
<dbReference type="RefSeq" id="WP_048642647.1">
    <property type="nucleotide sequence ID" value="NZ_CP012040.1"/>
</dbReference>
<dbReference type="InterPro" id="IPR050276">
    <property type="entry name" value="MshD_Acetyltransferase"/>
</dbReference>
<dbReference type="CDD" id="cd04301">
    <property type="entry name" value="NAT_SF"/>
    <property type="match status" value="1"/>
</dbReference>
<dbReference type="Gene3D" id="3.40.630.30">
    <property type="match status" value="1"/>
</dbReference>
<dbReference type="InterPro" id="IPR016181">
    <property type="entry name" value="Acyl_CoA_acyltransferase"/>
</dbReference>
<name>A0A0H4PHA9_9BACT</name>
<dbReference type="Pfam" id="PF00583">
    <property type="entry name" value="Acetyltransf_1"/>
    <property type="match status" value="1"/>
</dbReference>
<sequence>MAKIERLNWDSDFFGYEVGRLDLINSDEFNVEKFISESSSFKLVYILSKKTIPYEFITLVDRKIIYRKDDISNVGYNSFKNRLISFDENLHDKKQLIELALASGIYSRYNIDSNFNNNEYTKLYTRWILNSINKEIAFEVLIALENKQILGFITIGKINSDLADIGLIAVHPDARGRGIGTELINSAIEMAKSKNFKRIQVVTQSENIPACNLYQKANFKEIDITNIYHYWNL</sequence>
<accession>A0A0H4PHA9</accession>
<dbReference type="KEGG" id="camu:CA2015_3028"/>
<dbReference type="AlphaFoldDB" id="A0A0H4PHA9"/>
<dbReference type="GO" id="GO:0016747">
    <property type="term" value="F:acyltransferase activity, transferring groups other than amino-acyl groups"/>
    <property type="evidence" value="ECO:0007669"/>
    <property type="project" value="InterPro"/>
</dbReference>
<dbReference type="Proteomes" id="UP000036520">
    <property type="component" value="Chromosome"/>
</dbReference>
<dbReference type="SUPFAM" id="SSF55729">
    <property type="entry name" value="Acyl-CoA N-acyltransferases (Nat)"/>
    <property type="match status" value="1"/>
</dbReference>
<evidence type="ECO:0000259" key="1">
    <source>
        <dbReference type="PROSITE" id="PS51186"/>
    </source>
</evidence>
<protein>
    <submittedName>
        <fullName evidence="2">Acetyltransferase, GNAT family</fullName>
    </submittedName>
</protein>
<dbReference type="STRING" id="320787.CA2015_3028"/>
<dbReference type="PANTHER" id="PTHR43617">
    <property type="entry name" value="L-AMINO ACID N-ACETYLTRANSFERASE"/>
    <property type="match status" value="1"/>
</dbReference>
<feature type="domain" description="N-acetyltransferase" evidence="1">
    <location>
        <begin position="95"/>
        <end position="233"/>
    </location>
</feature>
<gene>
    <name evidence="2" type="ORF">CA2015_3028</name>
</gene>
<dbReference type="EMBL" id="CP012040">
    <property type="protein sequence ID" value="AKP52430.1"/>
    <property type="molecule type" value="Genomic_DNA"/>
</dbReference>
<evidence type="ECO:0000313" key="2">
    <source>
        <dbReference type="EMBL" id="AKP52430.1"/>
    </source>
</evidence>
<dbReference type="PANTHER" id="PTHR43617:SF2">
    <property type="entry name" value="UPF0039 PROTEIN SLL0451"/>
    <property type="match status" value="1"/>
</dbReference>